<dbReference type="Proteomes" id="UP000503840">
    <property type="component" value="Unassembled WGS sequence"/>
</dbReference>
<protein>
    <recommendedName>
        <fullName evidence="3">Heavy metal-binding domain-containing protein</fullName>
    </recommendedName>
</protein>
<evidence type="ECO:0000313" key="1">
    <source>
        <dbReference type="EMBL" id="GFM35236.1"/>
    </source>
</evidence>
<dbReference type="SUPFAM" id="SSF117782">
    <property type="entry name" value="YbjQ-like"/>
    <property type="match status" value="1"/>
</dbReference>
<sequence>MLFLLGGNDKKARKADAPRTENMEVVKELFMTGRFPVVTTEVLEGRALGKVLGLVVCRGYDSDEAFFGMAARAVNKGAQAIIGYKENVAFHPDGSKYFCCYGTAVQFEKPKKSITV</sequence>
<gene>
    <name evidence="1" type="ORF">DSM101010T_36010</name>
</gene>
<dbReference type="AlphaFoldDB" id="A0A7J0BNH4"/>
<dbReference type="InterPro" id="IPR035439">
    <property type="entry name" value="UPF0145_dom_sf"/>
</dbReference>
<evidence type="ECO:0008006" key="3">
    <source>
        <dbReference type="Google" id="ProtNLM"/>
    </source>
</evidence>
<dbReference type="Gene3D" id="3.30.110.70">
    <property type="entry name" value="Hypothetical protein apc22750. Chain B"/>
    <property type="match status" value="1"/>
</dbReference>
<accession>A0A7J0BNH4</accession>
<keyword evidence="2" id="KW-1185">Reference proteome</keyword>
<dbReference type="EMBL" id="BLVO01000016">
    <property type="protein sequence ID" value="GFM35236.1"/>
    <property type="molecule type" value="Genomic_DNA"/>
</dbReference>
<comment type="caution">
    <text evidence="1">The sequence shown here is derived from an EMBL/GenBank/DDBJ whole genome shotgun (WGS) entry which is preliminary data.</text>
</comment>
<proteinExistence type="predicted"/>
<organism evidence="1 2">
    <name type="scientific">Desulfovibrio subterraneus</name>
    <dbReference type="NCBI Taxonomy" id="2718620"/>
    <lineage>
        <taxon>Bacteria</taxon>
        <taxon>Pseudomonadati</taxon>
        <taxon>Thermodesulfobacteriota</taxon>
        <taxon>Desulfovibrionia</taxon>
        <taxon>Desulfovibrionales</taxon>
        <taxon>Desulfovibrionaceae</taxon>
        <taxon>Desulfovibrio</taxon>
    </lineage>
</organism>
<dbReference type="RefSeq" id="WP_174406854.1">
    <property type="nucleotide sequence ID" value="NZ_BLVO01000016.1"/>
</dbReference>
<evidence type="ECO:0000313" key="2">
    <source>
        <dbReference type="Proteomes" id="UP000503840"/>
    </source>
</evidence>
<reference evidence="1 2" key="1">
    <citation type="submission" date="2020-05" db="EMBL/GenBank/DDBJ databases">
        <title>Draft genome sequence of Desulfovibrio sp. strain HN2T.</title>
        <authorList>
            <person name="Ueno A."/>
            <person name="Tamazawa S."/>
            <person name="Tamamura S."/>
            <person name="Murakami T."/>
            <person name="Kiyama T."/>
            <person name="Inomata H."/>
            <person name="Amano Y."/>
            <person name="Miyakawa K."/>
            <person name="Tamaki H."/>
            <person name="Naganuma T."/>
            <person name="Kaneko K."/>
        </authorList>
    </citation>
    <scope>NUCLEOTIDE SEQUENCE [LARGE SCALE GENOMIC DNA]</scope>
    <source>
        <strain evidence="1 2">HN2</strain>
    </source>
</reference>
<name>A0A7J0BNH4_9BACT</name>